<reference evidence="4" key="1">
    <citation type="submission" date="2020-07" db="EMBL/GenBank/DDBJ databases">
        <title>Draft Genome Sequence of a Deep-Sea Yeast, Naganishia (Cryptococcus) liquefaciens strain N6.</title>
        <authorList>
            <person name="Han Y.W."/>
            <person name="Kajitani R."/>
            <person name="Morimoto H."/>
            <person name="Parhat M."/>
            <person name="Tsubouchi H."/>
            <person name="Bakenova O."/>
            <person name="Ogata M."/>
            <person name="Argunhan B."/>
            <person name="Aoki R."/>
            <person name="Kajiwara S."/>
            <person name="Itoh T."/>
            <person name="Iwasaki H."/>
        </authorList>
    </citation>
    <scope>NUCLEOTIDE SEQUENCE</scope>
    <source>
        <strain evidence="4">N6</strain>
    </source>
</reference>
<keyword evidence="2" id="KW-0472">Membrane</keyword>
<evidence type="ECO:0000256" key="1">
    <source>
        <dbReference type="SAM" id="MobiDB-lite"/>
    </source>
</evidence>
<gene>
    <name evidence="4" type="ORF">NliqN6_0444</name>
</gene>
<keyword evidence="2" id="KW-0812">Transmembrane</keyword>
<evidence type="ECO:0000256" key="3">
    <source>
        <dbReference type="SAM" id="SignalP"/>
    </source>
</evidence>
<sequence>MKLLSALTIAVTSAALVDAKYFSEGWHPGQPTTRAGPQATGNVGAWKLGNLPSSPPVAEPEIHEPSKRPGFMRALSESLTTATGFNVTGLYDRVQANEEFDRKTDIVDGFTRVTDSNFDELITYERFDLADDHATEDDRVWFLFVHGPPKDPSSFMFWHAVNNASILAQEPGKEIPGMKWGRVDFITELELTSRWLLFKPPMLVFATNRGNDLRFVRPGVIAANGTVIHRFLQEEHWRAFPVWESRYGPNGDRAWVPELYIKINKAWTRLTSIFPSWLLVVLSGVLSQALLTFMHRNDHKKAPKPVEGKTEDAAAVVEVETVPKKQSVEVKTPQKKAQAKTAKTKKGK</sequence>
<evidence type="ECO:0000256" key="2">
    <source>
        <dbReference type="SAM" id="Phobius"/>
    </source>
</evidence>
<feature type="region of interest" description="Disordered" evidence="1">
    <location>
        <begin position="325"/>
        <end position="348"/>
    </location>
</feature>
<protein>
    <submittedName>
        <fullName evidence="4">Uncharacterized protein</fullName>
    </submittedName>
</protein>
<dbReference type="AlphaFoldDB" id="A0A8H3YD80"/>
<dbReference type="EMBL" id="BLZA01000005">
    <property type="protein sequence ID" value="GHJ84042.1"/>
    <property type="molecule type" value="Genomic_DNA"/>
</dbReference>
<keyword evidence="2" id="KW-1133">Transmembrane helix</keyword>
<dbReference type="Proteomes" id="UP000620104">
    <property type="component" value="Unassembled WGS sequence"/>
</dbReference>
<proteinExistence type="predicted"/>
<feature type="compositionally biased region" description="Basic residues" evidence="1">
    <location>
        <begin position="333"/>
        <end position="348"/>
    </location>
</feature>
<comment type="caution">
    <text evidence="4">The sequence shown here is derived from an EMBL/GenBank/DDBJ whole genome shotgun (WGS) entry which is preliminary data.</text>
</comment>
<feature type="transmembrane region" description="Helical" evidence="2">
    <location>
        <begin position="274"/>
        <end position="294"/>
    </location>
</feature>
<evidence type="ECO:0000313" key="4">
    <source>
        <dbReference type="EMBL" id="GHJ84042.1"/>
    </source>
</evidence>
<keyword evidence="5" id="KW-1185">Reference proteome</keyword>
<dbReference type="OrthoDB" id="2502001at2759"/>
<feature type="chain" id="PRO_5034818044" evidence="3">
    <location>
        <begin position="20"/>
        <end position="348"/>
    </location>
</feature>
<evidence type="ECO:0000313" key="5">
    <source>
        <dbReference type="Proteomes" id="UP000620104"/>
    </source>
</evidence>
<feature type="signal peptide" evidence="3">
    <location>
        <begin position="1"/>
        <end position="19"/>
    </location>
</feature>
<accession>A0A8H3YD80</accession>
<organism evidence="4 5">
    <name type="scientific">Naganishia liquefaciens</name>
    <dbReference type="NCBI Taxonomy" id="104408"/>
    <lineage>
        <taxon>Eukaryota</taxon>
        <taxon>Fungi</taxon>
        <taxon>Dikarya</taxon>
        <taxon>Basidiomycota</taxon>
        <taxon>Agaricomycotina</taxon>
        <taxon>Tremellomycetes</taxon>
        <taxon>Filobasidiales</taxon>
        <taxon>Filobasidiaceae</taxon>
        <taxon>Naganishia</taxon>
    </lineage>
</organism>
<keyword evidence="3" id="KW-0732">Signal</keyword>
<name>A0A8H3YD80_9TREE</name>